<name>A0A815RHU9_9BILA</name>
<dbReference type="EMBL" id="CAJNOL010010028">
    <property type="protein sequence ID" value="CAF1647103.1"/>
    <property type="molecule type" value="Genomic_DNA"/>
</dbReference>
<sequence>MKPTSSSSSSSLTENTEKKKRLSTTIKRKHINSPSISIKIKKEEQDISMMSSTNNIYQSQSSFTYLLSCSNVISKHLYNTILLSPARPSSSSSPNIPISPPSFSQFTIKNPLIVQSSTKQNRKSTPLPTHVIHPSRINIQNVMIPHDPMVNLQLYLNISSSSPLQLYDEKIKESSSSENYSQHLQTNGISLHHSYVGSSPYQSSSYISQYPIHSSSPSSSILTSLLYRFLSNIDRFEPDFCFPQQISSPLNESIRYTQSPQFDHLPVPNPTSLIINTPITSPYSNPPTSHSSPLSPNQKCNKDNNSM</sequence>
<organism evidence="2 4">
    <name type="scientific">Rotaria sordida</name>
    <dbReference type="NCBI Taxonomy" id="392033"/>
    <lineage>
        <taxon>Eukaryota</taxon>
        <taxon>Metazoa</taxon>
        <taxon>Spiralia</taxon>
        <taxon>Gnathifera</taxon>
        <taxon>Rotifera</taxon>
        <taxon>Eurotatoria</taxon>
        <taxon>Bdelloidea</taxon>
        <taxon>Philodinida</taxon>
        <taxon>Philodinidae</taxon>
        <taxon>Rotaria</taxon>
    </lineage>
</organism>
<evidence type="ECO:0000313" key="4">
    <source>
        <dbReference type="Proteomes" id="UP000663854"/>
    </source>
</evidence>
<proteinExistence type="predicted"/>
<accession>A0A815RHU9</accession>
<gene>
    <name evidence="3" type="ORF">JXQ802_LOCUS54045</name>
    <name evidence="2" type="ORF">PYM288_LOCUS37623</name>
</gene>
<feature type="compositionally biased region" description="Low complexity" evidence="1">
    <location>
        <begin position="1"/>
        <end position="11"/>
    </location>
</feature>
<feature type="region of interest" description="Disordered" evidence="1">
    <location>
        <begin position="1"/>
        <end position="23"/>
    </location>
</feature>
<dbReference type="Proteomes" id="UP000663870">
    <property type="component" value="Unassembled WGS sequence"/>
</dbReference>
<comment type="caution">
    <text evidence="2">The sequence shown here is derived from an EMBL/GenBank/DDBJ whole genome shotgun (WGS) entry which is preliminary data.</text>
</comment>
<evidence type="ECO:0000313" key="3">
    <source>
        <dbReference type="EMBL" id="CAF1647103.1"/>
    </source>
</evidence>
<dbReference type="AlphaFoldDB" id="A0A815RHU9"/>
<evidence type="ECO:0000256" key="1">
    <source>
        <dbReference type="SAM" id="MobiDB-lite"/>
    </source>
</evidence>
<protein>
    <submittedName>
        <fullName evidence="2">Uncharacterized protein</fullName>
    </submittedName>
</protein>
<evidence type="ECO:0000313" key="2">
    <source>
        <dbReference type="EMBL" id="CAF1477687.1"/>
    </source>
</evidence>
<dbReference type="Proteomes" id="UP000663854">
    <property type="component" value="Unassembled WGS sequence"/>
</dbReference>
<feature type="region of interest" description="Disordered" evidence="1">
    <location>
        <begin position="276"/>
        <end position="307"/>
    </location>
</feature>
<reference evidence="2" key="1">
    <citation type="submission" date="2021-02" db="EMBL/GenBank/DDBJ databases">
        <authorList>
            <person name="Nowell W R."/>
        </authorList>
    </citation>
    <scope>NUCLEOTIDE SEQUENCE</scope>
</reference>
<keyword evidence="5" id="KW-1185">Reference proteome</keyword>
<dbReference type="EMBL" id="CAJNOH010008339">
    <property type="protein sequence ID" value="CAF1477687.1"/>
    <property type="molecule type" value="Genomic_DNA"/>
</dbReference>
<evidence type="ECO:0000313" key="5">
    <source>
        <dbReference type="Proteomes" id="UP000663870"/>
    </source>
</evidence>